<evidence type="ECO:0000259" key="10">
    <source>
        <dbReference type="Pfam" id="PF14073"/>
    </source>
</evidence>
<dbReference type="OrthoDB" id="76453at2759"/>
<evidence type="ECO:0000256" key="6">
    <source>
        <dbReference type="ARBA" id="ARBA00023212"/>
    </source>
</evidence>
<dbReference type="Pfam" id="PF14073">
    <property type="entry name" value="Cep57_CLD"/>
    <property type="match status" value="2"/>
</dbReference>
<feature type="coiled-coil region" evidence="7">
    <location>
        <begin position="64"/>
        <end position="98"/>
    </location>
</feature>
<dbReference type="Proteomes" id="UP000507470">
    <property type="component" value="Unassembled WGS sequence"/>
</dbReference>
<evidence type="ECO:0000256" key="8">
    <source>
        <dbReference type="SAM" id="MobiDB-lite"/>
    </source>
</evidence>
<feature type="compositionally biased region" description="Polar residues" evidence="8">
    <location>
        <begin position="131"/>
        <end position="144"/>
    </location>
</feature>
<protein>
    <submittedName>
        <fullName evidence="11">CEP57</fullName>
    </submittedName>
</protein>
<evidence type="ECO:0000256" key="7">
    <source>
        <dbReference type="SAM" id="Coils"/>
    </source>
</evidence>
<evidence type="ECO:0000256" key="3">
    <source>
        <dbReference type="ARBA" id="ARBA00022490"/>
    </source>
</evidence>
<dbReference type="PANTHER" id="PTHR19336">
    <property type="entry name" value="UNCHARACTERIZED DUF1167"/>
    <property type="match status" value="1"/>
</dbReference>
<dbReference type="GO" id="GO:0043015">
    <property type="term" value="F:gamma-tubulin binding"/>
    <property type="evidence" value="ECO:0007669"/>
    <property type="project" value="InterPro"/>
</dbReference>
<name>A0A6J8E2C3_MYTCO</name>
<evidence type="ECO:0000313" key="11">
    <source>
        <dbReference type="EMBL" id="CAC5414276.1"/>
    </source>
</evidence>
<reference evidence="11 12" key="1">
    <citation type="submission" date="2020-06" db="EMBL/GenBank/DDBJ databases">
        <authorList>
            <person name="Li R."/>
            <person name="Bekaert M."/>
        </authorList>
    </citation>
    <scope>NUCLEOTIDE SEQUENCE [LARGE SCALE GENOMIC DNA]</scope>
    <source>
        <strain evidence="12">wild</strain>
    </source>
</reference>
<feature type="compositionally biased region" description="Basic residues" evidence="8">
    <location>
        <begin position="323"/>
        <end position="342"/>
    </location>
</feature>
<keyword evidence="4" id="KW-0493">Microtubule</keyword>
<evidence type="ECO:0000256" key="4">
    <source>
        <dbReference type="ARBA" id="ARBA00022701"/>
    </source>
</evidence>
<evidence type="ECO:0000259" key="9">
    <source>
        <dbReference type="Pfam" id="PF06657"/>
    </source>
</evidence>
<evidence type="ECO:0000256" key="1">
    <source>
        <dbReference type="ARBA" id="ARBA00004300"/>
    </source>
</evidence>
<dbReference type="GO" id="GO:0005813">
    <property type="term" value="C:centrosome"/>
    <property type="evidence" value="ECO:0007669"/>
    <property type="project" value="UniProtKB-SubCell"/>
</dbReference>
<feature type="domain" description="Cep57 centrosome microtubule-binding" evidence="9">
    <location>
        <begin position="410"/>
        <end position="476"/>
    </location>
</feature>
<keyword evidence="5 7" id="KW-0175">Coiled coil</keyword>
<evidence type="ECO:0000256" key="2">
    <source>
        <dbReference type="ARBA" id="ARBA00008179"/>
    </source>
</evidence>
<feature type="domain" description="Cep57 centrosome localisation" evidence="10">
    <location>
        <begin position="178"/>
        <end position="312"/>
    </location>
</feature>
<dbReference type="GO" id="GO:0005874">
    <property type="term" value="C:microtubule"/>
    <property type="evidence" value="ECO:0007669"/>
    <property type="project" value="UniProtKB-KW"/>
</dbReference>
<feature type="region of interest" description="Disordered" evidence="8">
    <location>
        <begin position="467"/>
        <end position="544"/>
    </location>
</feature>
<feature type="region of interest" description="Disordered" evidence="8">
    <location>
        <begin position="312"/>
        <end position="347"/>
    </location>
</feature>
<feature type="region of interest" description="Disordered" evidence="8">
    <location>
        <begin position="393"/>
        <end position="412"/>
    </location>
</feature>
<gene>
    <name evidence="11" type="ORF">MCOR_47108</name>
</gene>
<dbReference type="Pfam" id="PF06657">
    <property type="entry name" value="Cep57_MT_bd"/>
    <property type="match status" value="1"/>
</dbReference>
<accession>A0A6J8E2C3</accession>
<dbReference type="Gene3D" id="1.20.58.90">
    <property type="match status" value="1"/>
</dbReference>
<sequence length="569" mass="64951">MIKTFSPHMGSLRSPAKRPLYRNQDESFTLNHDNTLYHEYPNKPFINDDYRQTKPTKAYPENNRTAVISALKNLQDKIRKLELERGAAEDNLKSLAIETNKYRDILQRDRDIEEPRQSTVSKNTQGRESDLPLSSNHVTLNLHQENGRISPKSQPSFSQDRDGEVTSLSTRYSLNSHPDVKEDARKMLSQSRELESQLSSAETRSQLLEKQLDYMRKMVQNAESDRQDAMVTNALMKTKDRYGLSSTELKDHDHKISDLEREHLKLTATQTLSENKIRELEEKLQEEKHHRKLLEEKAVELETMAATNRILMEADLDEPSSKSKPKRPAKKKKKVVAKSGKRHCSDPTKHYRLNLAEIPFVAGTSLTPSHSVGGNVQRVLALMKSHNMALCSELSDNRSSSPSSGSSNGSLNNDLADLLLQLQDEFGQMSFEHQEISNEINEATDHKVREDLERELEALVCRMEAKSQQISKVRKHQQKLEEKKKKMKKRPNSAKQIDSKETTPHTKSSCSNYSSGNGEVEVTTTIRTKGSNVGKVQVRPHSGHKVSLNVLKDMKKLQTTLRKDDLKWE</sequence>
<dbReference type="InterPro" id="IPR024957">
    <property type="entry name" value="Cep57_MT-bd_dom"/>
</dbReference>
<dbReference type="PANTHER" id="PTHR19336:SF9">
    <property type="entry name" value="SPINDLE POLE BODY PROTEIN PPC89"/>
    <property type="match status" value="1"/>
</dbReference>
<evidence type="ECO:0000313" key="12">
    <source>
        <dbReference type="Proteomes" id="UP000507470"/>
    </source>
</evidence>
<dbReference type="InterPro" id="IPR051756">
    <property type="entry name" value="Centrosomal_MT-associated"/>
</dbReference>
<comment type="subcellular location">
    <subcellularLocation>
        <location evidence="1">Cytoplasm</location>
        <location evidence="1">Cytoskeleton</location>
        <location evidence="1">Microtubule organizing center</location>
        <location evidence="1">Centrosome</location>
    </subcellularLocation>
</comment>
<dbReference type="EMBL" id="CACVKT020008339">
    <property type="protein sequence ID" value="CAC5414276.1"/>
    <property type="molecule type" value="Genomic_DNA"/>
</dbReference>
<dbReference type="InterPro" id="IPR025913">
    <property type="entry name" value="Cep57_CLD"/>
</dbReference>
<comment type="similarity">
    <text evidence="2">Belongs to the translokin family.</text>
</comment>
<keyword evidence="6" id="KW-0206">Cytoskeleton</keyword>
<proteinExistence type="inferred from homology"/>
<feature type="region of interest" description="Disordered" evidence="8">
    <location>
        <begin position="108"/>
        <end position="203"/>
    </location>
</feature>
<dbReference type="GO" id="GO:0008017">
    <property type="term" value="F:microtubule binding"/>
    <property type="evidence" value="ECO:0007669"/>
    <property type="project" value="InterPro"/>
</dbReference>
<feature type="compositionally biased region" description="Polar residues" evidence="8">
    <location>
        <begin position="505"/>
        <end position="531"/>
    </location>
</feature>
<feature type="compositionally biased region" description="Low complexity" evidence="8">
    <location>
        <begin position="188"/>
        <end position="200"/>
    </location>
</feature>
<organism evidence="11 12">
    <name type="scientific">Mytilus coruscus</name>
    <name type="common">Sea mussel</name>
    <dbReference type="NCBI Taxonomy" id="42192"/>
    <lineage>
        <taxon>Eukaryota</taxon>
        <taxon>Metazoa</taxon>
        <taxon>Spiralia</taxon>
        <taxon>Lophotrochozoa</taxon>
        <taxon>Mollusca</taxon>
        <taxon>Bivalvia</taxon>
        <taxon>Autobranchia</taxon>
        <taxon>Pteriomorphia</taxon>
        <taxon>Mytilida</taxon>
        <taxon>Mytiloidea</taxon>
        <taxon>Mytilidae</taxon>
        <taxon>Mytilinae</taxon>
        <taxon>Mytilus</taxon>
    </lineage>
</organism>
<evidence type="ECO:0000256" key="5">
    <source>
        <dbReference type="ARBA" id="ARBA00023054"/>
    </source>
</evidence>
<dbReference type="GO" id="GO:0042802">
    <property type="term" value="F:identical protein binding"/>
    <property type="evidence" value="ECO:0007669"/>
    <property type="project" value="InterPro"/>
</dbReference>
<dbReference type="AlphaFoldDB" id="A0A6J8E2C3"/>
<feature type="compositionally biased region" description="Polar residues" evidence="8">
    <location>
        <begin position="166"/>
        <end position="176"/>
    </location>
</feature>
<feature type="coiled-coil region" evidence="7">
    <location>
        <begin position="249"/>
        <end position="304"/>
    </location>
</feature>
<keyword evidence="12" id="KW-1185">Reference proteome</keyword>
<keyword evidence="3" id="KW-0963">Cytoplasm</keyword>
<feature type="domain" description="Cep57 centrosome localisation" evidence="10">
    <location>
        <begin position="66"/>
        <end position="129"/>
    </location>
</feature>